<proteinExistence type="predicted"/>
<dbReference type="EMBL" id="AP017928">
    <property type="protein sequence ID" value="BBA33148.1"/>
    <property type="molecule type" value="Genomic_DNA"/>
</dbReference>
<sequence>MGDIIVSTYGSASERVATLLHELFTSFLRLNITFYVSIEQMIALLPICVNPYIATLKKL</sequence>
<feature type="transmembrane region" description="Helical" evidence="1">
    <location>
        <begin position="32"/>
        <end position="53"/>
    </location>
</feature>
<protein>
    <submittedName>
        <fullName evidence="2">Uncharacterized protein</fullName>
    </submittedName>
</protein>
<evidence type="ECO:0000313" key="2">
    <source>
        <dbReference type="EMBL" id="BBA33148.1"/>
    </source>
</evidence>
<dbReference type="AlphaFoldDB" id="A0A250KNI0"/>
<dbReference type="Proteomes" id="UP000266313">
    <property type="component" value="Chromosome"/>
</dbReference>
<evidence type="ECO:0000313" key="3">
    <source>
        <dbReference type="Proteomes" id="UP000266313"/>
    </source>
</evidence>
<evidence type="ECO:0000256" key="1">
    <source>
        <dbReference type="SAM" id="Phobius"/>
    </source>
</evidence>
<keyword evidence="3" id="KW-1185">Reference proteome</keyword>
<dbReference type="KEGG" id="mmai:sS8_1186"/>
<keyword evidence="1" id="KW-1133">Transmembrane helix</keyword>
<keyword evidence="1" id="KW-0812">Transmembrane</keyword>
<gene>
    <name evidence="2" type="ORF">sS8_1186</name>
</gene>
<accession>A0A250KNI0</accession>
<name>A0A250KNI0_9GAMM</name>
<reference evidence="2 3" key="1">
    <citation type="submission" date="2016-12" db="EMBL/GenBank/DDBJ databases">
        <title>Genome sequencing of Methylocaldum marinum.</title>
        <authorList>
            <person name="Takeuchi M."/>
            <person name="Kamagata Y."/>
            <person name="Hiraoka S."/>
            <person name="Oshima K."/>
            <person name="Hattori M."/>
            <person name="Iwasaki W."/>
        </authorList>
    </citation>
    <scope>NUCLEOTIDE SEQUENCE [LARGE SCALE GENOMIC DNA]</scope>
    <source>
        <strain evidence="2 3">S8</strain>
    </source>
</reference>
<keyword evidence="1" id="KW-0472">Membrane</keyword>
<organism evidence="2 3">
    <name type="scientific">Methylocaldum marinum</name>
    <dbReference type="NCBI Taxonomy" id="1432792"/>
    <lineage>
        <taxon>Bacteria</taxon>
        <taxon>Pseudomonadati</taxon>
        <taxon>Pseudomonadota</taxon>
        <taxon>Gammaproteobacteria</taxon>
        <taxon>Methylococcales</taxon>
        <taxon>Methylococcaceae</taxon>
        <taxon>Methylocaldum</taxon>
    </lineage>
</organism>